<accession>A0A0K1Q9F9</accession>
<dbReference type="RefSeq" id="WP_240488796.1">
    <property type="nucleotide sequence ID" value="NZ_CP012333.1"/>
</dbReference>
<keyword evidence="2 3" id="KW-0143">Chaperone</keyword>
<name>A0A0K1Q9F9_9BACT</name>
<dbReference type="Gene3D" id="1.10.4190.10">
    <property type="entry name" value="Urease accessory protein UreF"/>
    <property type="match status" value="1"/>
</dbReference>
<dbReference type="Proteomes" id="UP000064967">
    <property type="component" value="Chromosome"/>
</dbReference>
<dbReference type="PIRSF" id="PIRSF009467">
    <property type="entry name" value="Ureas_acces_UreF"/>
    <property type="match status" value="1"/>
</dbReference>
<proteinExistence type="inferred from homology"/>
<keyword evidence="3" id="KW-0963">Cytoplasm</keyword>
<dbReference type="STRING" id="1391654.AKJ09_09032"/>
<dbReference type="PANTHER" id="PTHR33620">
    <property type="entry name" value="UREASE ACCESSORY PROTEIN F"/>
    <property type="match status" value="1"/>
</dbReference>
<reference evidence="4 5" key="1">
    <citation type="submission" date="2015-08" db="EMBL/GenBank/DDBJ databases">
        <authorList>
            <person name="Babu N.S."/>
            <person name="Beckwith C.J."/>
            <person name="Beseler K.G."/>
            <person name="Brison A."/>
            <person name="Carone J.V."/>
            <person name="Caskin T.P."/>
            <person name="Diamond M."/>
            <person name="Durham M.E."/>
            <person name="Foxe J.M."/>
            <person name="Go M."/>
            <person name="Henderson B.A."/>
            <person name="Jones I.B."/>
            <person name="McGettigan J.A."/>
            <person name="Micheletti S.J."/>
            <person name="Nasrallah M.E."/>
            <person name="Ortiz D."/>
            <person name="Piller C.R."/>
            <person name="Privatt S.R."/>
            <person name="Schneider S.L."/>
            <person name="Sharp S."/>
            <person name="Smith T.C."/>
            <person name="Stanton J.D."/>
            <person name="Ullery H.E."/>
            <person name="Wilson R.J."/>
            <person name="Serrano M.G."/>
            <person name="Buck G."/>
            <person name="Lee V."/>
            <person name="Wang Y."/>
            <person name="Carvalho R."/>
            <person name="Voegtly L."/>
            <person name="Shi R."/>
            <person name="Duckworth R."/>
            <person name="Johnson A."/>
            <person name="Loviza R."/>
            <person name="Walstead R."/>
            <person name="Shah Z."/>
            <person name="Kiflezghi M."/>
            <person name="Wade K."/>
            <person name="Ball S.L."/>
            <person name="Bradley K.W."/>
            <person name="Asai D.J."/>
            <person name="Bowman C.A."/>
            <person name="Russell D.A."/>
            <person name="Pope W.H."/>
            <person name="Jacobs-Sera D."/>
            <person name="Hendrix R.W."/>
            <person name="Hatfull G.F."/>
        </authorList>
    </citation>
    <scope>NUCLEOTIDE SEQUENCE [LARGE SCALE GENOMIC DNA]</scope>
    <source>
        <strain evidence="4 5">DSM 27648</strain>
    </source>
</reference>
<dbReference type="EMBL" id="CP012333">
    <property type="protein sequence ID" value="AKV02369.1"/>
    <property type="molecule type" value="Genomic_DNA"/>
</dbReference>
<dbReference type="InterPro" id="IPR038277">
    <property type="entry name" value="UreF_sf"/>
</dbReference>
<comment type="similarity">
    <text evidence="3">Belongs to the UreF family.</text>
</comment>
<dbReference type="Pfam" id="PF01730">
    <property type="entry name" value="UreF"/>
    <property type="match status" value="1"/>
</dbReference>
<evidence type="ECO:0000256" key="2">
    <source>
        <dbReference type="ARBA" id="ARBA00023186"/>
    </source>
</evidence>
<dbReference type="InterPro" id="IPR002639">
    <property type="entry name" value="UreF"/>
</dbReference>
<evidence type="ECO:0000256" key="3">
    <source>
        <dbReference type="HAMAP-Rule" id="MF_01385"/>
    </source>
</evidence>
<comment type="function">
    <text evidence="3">Required for maturation of urease via the functional incorporation of the urease nickel metallocenter.</text>
</comment>
<dbReference type="KEGG" id="llu:AKJ09_09032"/>
<gene>
    <name evidence="3" type="primary">ureF</name>
    <name evidence="4" type="ORF">AKJ09_09032</name>
</gene>
<sequence length="235" mass="24711">MTSDGLPLPPMPATSPSAPWLLLQLTDGSFPSGAFAHSAGLEAAVRLGGLQAVEPFLDQLLVQTAYSALPFVRAACHGTESLADLDEAYDATIANHVANRASRAQGRAFVSAAARIFEEPPRAQLVGAVAEHAERGPAHYAPMLGAICNALGVQARDAQIVFLHGTARTVLSAAVRLSLIGPLEAQRIQAGRSGLLDHLLAQCTHRTVEDAAQTAPLVEIYGALHDELDARLFQS</sequence>
<dbReference type="GO" id="GO:0005737">
    <property type="term" value="C:cytoplasm"/>
    <property type="evidence" value="ECO:0007669"/>
    <property type="project" value="UniProtKB-SubCell"/>
</dbReference>
<evidence type="ECO:0000256" key="1">
    <source>
        <dbReference type="ARBA" id="ARBA00022988"/>
    </source>
</evidence>
<keyword evidence="1 3" id="KW-0996">Nickel insertion</keyword>
<protein>
    <recommendedName>
        <fullName evidence="3">Urease accessory protein UreF</fullName>
    </recommendedName>
</protein>
<keyword evidence="5" id="KW-1185">Reference proteome</keyword>
<dbReference type="PANTHER" id="PTHR33620:SF1">
    <property type="entry name" value="UREASE ACCESSORY PROTEIN F"/>
    <property type="match status" value="1"/>
</dbReference>
<dbReference type="AlphaFoldDB" id="A0A0K1Q9F9"/>
<evidence type="ECO:0000313" key="5">
    <source>
        <dbReference type="Proteomes" id="UP000064967"/>
    </source>
</evidence>
<organism evidence="4 5">
    <name type="scientific">Labilithrix luteola</name>
    <dbReference type="NCBI Taxonomy" id="1391654"/>
    <lineage>
        <taxon>Bacteria</taxon>
        <taxon>Pseudomonadati</taxon>
        <taxon>Myxococcota</taxon>
        <taxon>Polyangia</taxon>
        <taxon>Polyangiales</taxon>
        <taxon>Labilitrichaceae</taxon>
        <taxon>Labilithrix</taxon>
    </lineage>
</organism>
<comment type="subcellular location">
    <subcellularLocation>
        <location evidence="3">Cytoplasm</location>
    </subcellularLocation>
</comment>
<comment type="subunit">
    <text evidence="3">UreD, UreF and UreG form a complex that acts as a GTP-hydrolysis-dependent molecular chaperone, activating the urease apoprotein by helping to assemble the nickel containing metallocenter of UreC. The UreE protein probably delivers the nickel.</text>
</comment>
<dbReference type="HAMAP" id="MF_01385">
    <property type="entry name" value="UreF"/>
    <property type="match status" value="1"/>
</dbReference>
<dbReference type="GO" id="GO:0016151">
    <property type="term" value="F:nickel cation binding"/>
    <property type="evidence" value="ECO:0007669"/>
    <property type="project" value="UniProtKB-UniRule"/>
</dbReference>
<evidence type="ECO:0000313" key="4">
    <source>
        <dbReference type="EMBL" id="AKV02369.1"/>
    </source>
</evidence>